<dbReference type="Proteomes" id="UP000295418">
    <property type="component" value="Unassembled WGS sequence"/>
</dbReference>
<dbReference type="InterPro" id="IPR019096">
    <property type="entry name" value="YopX_protein"/>
</dbReference>
<keyword evidence="3" id="KW-1185">Reference proteome</keyword>
<name>A0A4R4EA36_9BACL</name>
<comment type="caution">
    <text evidence="2">The sequence shown here is derived from an EMBL/GenBank/DDBJ whole genome shotgun (WGS) entry which is preliminary data.</text>
</comment>
<dbReference type="EMBL" id="SKFG01000014">
    <property type="protein sequence ID" value="TCZ76087.1"/>
    <property type="molecule type" value="Genomic_DNA"/>
</dbReference>
<dbReference type="NCBIfam" id="TIGR01671">
    <property type="entry name" value="phage_TIGR01671"/>
    <property type="match status" value="1"/>
</dbReference>
<protein>
    <recommendedName>
        <fullName evidence="1">YopX protein domain-containing protein</fullName>
    </recommendedName>
</protein>
<feature type="domain" description="YopX protein" evidence="1">
    <location>
        <begin position="19"/>
        <end position="170"/>
    </location>
</feature>
<dbReference type="OrthoDB" id="1809393at2"/>
<evidence type="ECO:0000259" key="1">
    <source>
        <dbReference type="Pfam" id="PF09643"/>
    </source>
</evidence>
<reference evidence="2 3" key="1">
    <citation type="submission" date="2019-03" db="EMBL/GenBank/DDBJ databases">
        <authorList>
            <person name="Kim M.K.M."/>
        </authorList>
    </citation>
    <scope>NUCLEOTIDE SEQUENCE [LARGE SCALE GENOMIC DNA]</scope>
    <source>
        <strain evidence="2 3">18JY21-1</strain>
    </source>
</reference>
<gene>
    <name evidence="2" type="ORF">E0485_14670</name>
</gene>
<accession>A0A4R4EA36</accession>
<dbReference type="SUPFAM" id="SSF159006">
    <property type="entry name" value="YopX-like"/>
    <property type="match status" value="1"/>
</dbReference>
<evidence type="ECO:0000313" key="2">
    <source>
        <dbReference type="EMBL" id="TCZ76087.1"/>
    </source>
</evidence>
<organism evidence="2 3">
    <name type="scientific">Paenibacillus albiflavus</name>
    <dbReference type="NCBI Taxonomy" id="2545760"/>
    <lineage>
        <taxon>Bacteria</taxon>
        <taxon>Bacillati</taxon>
        <taxon>Bacillota</taxon>
        <taxon>Bacilli</taxon>
        <taxon>Bacillales</taxon>
        <taxon>Paenibacillaceae</taxon>
        <taxon>Paenibacillus</taxon>
    </lineage>
</organism>
<sequence length="172" mass="19779">MFSRKMLNKEVRGMSSPKKFRGKRLDNGEWVYGDLFQSKYGTAILVNRDDKDLDPGWYYPNDVFECKQVDPETVGQLTTIPDKNKQNIWEGDIVKQTYHKEIRDFDNSWMCIDGHHIGRVIMTASAGVCMVNPLHYSIDDDTTAISKQYKKVAGYRCEVIGNVHDNPELLAI</sequence>
<dbReference type="Pfam" id="PF09643">
    <property type="entry name" value="YopX"/>
    <property type="match status" value="1"/>
</dbReference>
<dbReference type="Gene3D" id="2.30.30.290">
    <property type="entry name" value="YopX-like domains"/>
    <property type="match status" value="1"/>
</dbReference>
<dbReference type="InterPro" id="IPR010024">
    <property type="entry name" value="CHP16711"/>
</dbReference>
<dbReference type="InterPro" id="IPR023385">
    <property type="entry name" value="YopX-like_C"/>
</dbReference>
<proteinExistence type="predicted"/>
<dbReference type="AlphaFoldDB" id="A0A4R4EA36"/>
<evidence type="ECO:0000313" key="3">
    <source>
        <dbReference type="Proteomes" id="UP000295418"/>
    </source>
</evidence>